<feature type="chain" id="PRO_5009192599" evidence="1">
    <location>
        <begin position="18"/>
        <end position="236"/>
    </location>
</feature>
<evidence type="ECO:0000256" key="1">
    <source>
        <dbReference type="SAM" id="SignalP"/>
    </source>
</evidence>
<evidence type="ECO:0000313" key="3">
    <source>
        <dbReference type="Proteomes" id="UP000095751"/>
    </source>
</evidence>
<evidence type="ECO:0000313" key="2">
    <source>
        <dbReference type="EMBL" id="OEU11914.1"/>
    </source>
</evidence>
<dbReference type="EMBL" id="KV784366">
    <property type="protein sequence ID" value="OEU11914.1"/>
    <property type="molecule type" value="Genomic_DNA"/>
</dbReference>
<feature type="signal peptide" evidence="1">
    <location>
        <begin position="1"/>
        <end position="17"/>
    </location>
</feature>
<keyword evidence="3" id="KW-1185">Reference proteome</keyword>
<dbReference type="InParanoid" id="A0A1E7F1D5"/>
<reference evidence="2 3" key="1">
    <citation type="submission" date="2016-09" db="EMBL/GenBank/DDBJ databases">
        <title>Extensive genetic diversity and differential bi-allelic expression allows diatom success in the polar Southern Ocean.</title>
        <authorList>
            <consortium name="DOE Joint Genome Institute"/>
            <person name="Mock T."/>
            <person name="Otillar R.P."/>
            <person name="Strauss J."/>
            <person name="Dupont C."/>
            <person name="Frickenhaus S."/>
            <person name="Maumus F."/>
            <person name="Mcmullan M."/>
            <person name="Sanges R."/>
            <person name="Schmutz J."/>
            <person name="Toseland A."/>
            <person name="Valas R."/>
            <person name="Veluchamy A."/>
            <person name="Ward B.J."/>
            <person name="Allen A."/>
            <person name="Barry K."/>
            <person name="Falciatore A."/>
            <person name="Ferrante M."/>
            <person name="Fortunato A.E."/>
            <person name="Gloeckner G."/>
            <person name="Gruber A."/>
            <person name="Hipkin R."/>
            <person name="Janech M."/>
            <person name="Kroth P."/>
            <person name="Leese F."/>
            <person name="Lindquist E."/>
            <person name="Lyon B.R."/>
            <person name="Martin J."/>
            <person name="Mayer C."/>
            <person name="Parker M."/>
            <person name="Quesneville H."/>
            <person name="Raymond J."/>
            <person name="Uhlig C."/>
            <person name="Valentin K.U."/>
            <person name="Worden A.Z."/>
            <person name="Armbrust E.V."/>
            <person name="Bowler C."/>
            <person name="Green B."/>
            <person name="Moulton V."/>
            <person name="Van Oosterhout C."/>
            <person name="Grigoriev I."/>
        </authorList>
    </citation>
    <scope>NUCLEOTIDE SEQUENCE [LARGE SCALE GENOMIC DNA]</scope>
    <source>
        <strain evidence="2 3">CCMP1102</strain>
    </source>
</reference>
<organism evidence="2 3">
    <name type="scientific">Fragilariopsis cylindrus CCMP1102</name>
    <dbReference type="NCBI Taxonomy" id="635003"/>
    <lineage>
        <taxon>Eukaryota</taxon>
        <taxon>Sar</taxon>
        <taxon>Stramenopiles</taxon>
        <taxon>Ochrophyta</taxon>
        <taxon>Bacillariophyta</taxon>
        <taxon>Bacillariophyceae</taxon>
        <taxon>Bacillariophycidae</taxon>
        <taxon>Bacillariales</taxon>
        <taxon>Bacillariaceae</taxon>
        <taxon>Fragilariopsis</taxon>
    </lineage>
</organism>
<accession>A0A1E7F1D5</accession>
<sequence length="236" mass="26182">MLLSALIVFCIFASADMQGIKKASAFVGVAYNKGYKRNEIHHFGDTYSSSRSQKLILFLDISPYDPAVVDASVLFEHIHSSTGLYAHGNLFRETLLASLTTTNLDPNEKKIELESELLLDASHLFLDFSIFLTTSQSILRTAQIVGRIFLLIQDYLPDKHIAMEELTIHVAFITIAIFGGSGGDNSGETTDYYWQPTLLFLRIGIRGGQRLLTPTPFSANRIRLTVADNNDSKSSS</sequence>
<keyword evidence="1" id="KW-0732">Signal</keyword>
<name>A0A1E7F1D5_9STRA</name>
<proteinExistence type="predicted"/>
<dbReference type="KEGG" id="fcy:FRACYDRAFT_245037"/>
<protein>
    <submittedName>
        <fullName evidence="2">Uncharacterized protein</fullName>
    </submittedName>
</protein>
<dbReference type="Proteomes" id="UP000095751">
    <property type="component" value="Unassembled WGS sequence"/>
</dbReference>
<dbReference type="AlphaFoldDB" id="A0A1E7F1D5"/>
<gene>
    <name evidence="2" type="ORF">FRACYDRAFT_245037</name>
</gene>